<dbReference type="GO" id="GO:0031151">
    <property type="term" value="F:histone H3K79 methyltransferase activity"/>
    <property type="evidence" value="ECO:0007669"/>
    <property type="project" value="InterPro"/>
</dbReference>
<protein>
    <recommendedName>
        <fullName evidence="1">DOT1 domain-containing protein</fullName>
    </recommendedName>
</protein>
<dbReference type="Gene3D" id="3.40.50.150">
    <property type="entry name" value="Vaccinia Virus protein VP39"/>
    <property type="match status" value="1"/>
</dbReference>
<accession>Q1ILN3</accession>
<feature type="domain" description="DOT1" evidence="1">
    <location>
        <begin position="85"/>
        <end position="158"/>
    </location>
</feature>
<organism evidence="2 3">
    <name type="scientific">Koribacter versatilis (strain Ellin345)</name>
    <dbReference type="NCBI Taxonomy" id="204669"/>
    <lineage>
        <taxon>Bacteria</taxon>
        <taxon>Pseudomonadati</taxon>
        <taxon>Acidobacteriota</taxon>
        <taxon>Terriglobia</taxon>
        <taxon>Terriglobales</taxon>
        <taxon>Candidatus Korobacteraceae</taxon>
        <taxon>Candidatus Korobacter</taxon>
    </lineage>
</organism>
<dbReference type="AlphaFoldDB" id="Q1ILN3"/>
<reference evidence="2 3" key="1">
    <citation type="journal article" date="2009" name="Appl. Environ. Microbiol.">
        <title>Three genomes from the phylum Acidobacteria provide insight into the lifestyles of these microorganisms in soils.</title>
        <authorList>
            <person name="Ward N.L."/>
            <person name="Challacombe J.F."/>
            <person name="Janssen P.H."/>
            <person name="Henrissat B."/>
            <person name="Coutinho P.M."/>
            <person name="Wu M."/>
            <person name="Xie G."/>
            <person name="Haft D.H."/>
            <person name="Sait M."/>
            <person name="Badger J."/>
            <person name="Barabote R.D."/>
            <person name="Bradley B."/>
            <person name="Brettin T.S."/>
            <person name="Brinkac L.M."/>
            <person name="Bruce D."/>
            <person name="Creasy T."/>
            <person name="Daugherty S.C."/>
            <person name="Davidsen T.M."/>
            <person name="DeBoy R.T."/>
            <person name="Detter J.C."/>
            <person name="Dodson R.J."/>
            <person name="Durkin A.S."/>
            <person name="Ganapathy A."/>
            <person name="Gwinn-Giglio M."/>
            <person name="Han C.S."/>
            <person name="Khouri H."/>
            <person name="Kiss H."/>
            <person name="Kothari S.P."/>
            <person name="Madupu R."/>
            <person name="Nelson K.E."/>
            <person name="Nelson W.C."/>
            <person name="Paulsen I."/>
            <person name="Penn K."/>
            <person name="Ren Q."/>
            <person name="Rosovitz M.J."/>
            <person name="Selengut J.D."/>
            <person name="Shrivastava S."/>
            <person name="Sullivan S.A."/>
            <person name="Tapia R."/>
            <person name="Thompson L.S."/>
            <person name="Watkins K.L."/>
            <person name="Yang Q."/>
            <person name="Yu C."/>
            <person name="Zafar N."/>
            <person name="Zhou L."/>
            <person name="Kuske C.R."/>
        </authorList>
    </citation>
    <scope>NUCLEOTIDE SEQUENCE [LARGE SCALE GENOMIC DNA]</scope>
    <source>
        <strain evidence="2 3">Ellin345</strain>
    </source>
</reference>
<evidence type="ECO:0000313" key="3">
    <source>
        <dbReference type="Proteomes" id="UP000002432"/>
    </source>
</evidence>
<dbReference type="InterPro" id="IPR029063">
    <property type="entry name" value="SAM-dependent_MTases_sf"/>
</dbReference>
<evidence type="ECO:0000313" key="2">
    <source>
        <dbReference type="EMBL" id="ABF42217.1"/>
    </source>
</evidence>
<dbReference type="Pfam" id="PF08123">
    <property type="entry name" value="DOT1"/>
    <property type="match status" value="1"/>
</dbReference>
<dbReference type="HOGENOM" id="CLU_969116_0_0_0"/>
<dbReference type="EMBL" id="CP000360">
    <property type="protein sequence ID" value="ABF42217.1"/>
    <property type="molecule type" value="Genomic_DNA"/>
</dbReference>
<keyword evidence="3" id="KW-1185">Reference proteome</keyword>
<dbReference type="CDD" id="cd02440">
    <property type="entry name" value="AdoMet_MTases"/>
    <property type="match status" value="1"/>
</dbReference>
<dbReference type="Proteomes" id="UP000002432">
    <property type="component" value="Chromosome"/>
</dbReference>
<sequence length="249" mass="28789">MPRYDGNVTKTPSLGRAGLAWYRGLLQRDGVLRGTAHALGSGWELALDYLPSRKRLRYGDIDYDFDHGVNTTWAAPTLSVRLREIFTRGQYQPSEPELFRRILDELKVNHSEFVFIDLGSGKGRTLLMAADYPFRKIIGAEIIPELHATAEQNITRYHSDSQKCFELEAWLGDAREFPYPPAPLVLYLFNPFPADILRDVLQQIHATFTQSPREIFVIYHNLVHEDVFRSMEFMRTILHTPQYAIYRLS</sequence>
<proteinExistence type="predicted"/>
<dbReference type="InterPro" id="IPR025789">
    <property type="entry name" value="DOT1_dom"/>
</dbReference>
<evidence type="ECO:0000259" key="1">
    <source>
        <dbReference type="Pfam" id="PF08123"/>
    </source>
</evidence>
<dbReference type="eggNOG" id="COG2890">
    <property type="taxonomic scope" value="Bacteria"/>
</dbReference>
<dbReference type="EnsemblBacteria" id="ABF42217">
    <property type="protein sequence ID" value="ABF42217"/>
    <property type="gene ID" value="Acid345_3216"/>
</dbReference>
<dbReference type="KEGG" id="aba:Acid345_3216"/>
<dbReference type="STRING" id="204669.Acid345_3216"/>
<name>Q1ILN3_KORVE</name>
<dbReference type="OrthoDB" id="9780095at2"/>
<gene>
    <name evidence="2" type="ordered locus">Acid345_3216</name>
</gene>
<dbReference type="SUPFAM" id="SSF53335">
    <property type="entry name" value="S-adenosyl-L-methionine-dependent methyltransferases"/>
    <property type="match status" value="1"/>
</dbReference>